<feature type="region of interest" description="Disordered" evidence="2">
    <location>
        <begin position="82"/>
        <end position="112"/>
    </location>
</feature>
<keyword evidence="1" id="KW-0175">Coiled coil</keyword>
<dbReference type="EMBL" id="CH902629">
    <property type="protein sequence ID" value="EDV35310.2"/>
    <property type="molecule type" value="Genomic_DNA"/>
</dbReference>
<dbReference type="KEGG" id="dan:6494620"/>
<evidence type="ECO:0000256" key="1">
    <source>
        <dbReference type="SAM" id="Coils"/>
    </source>
</evidence>
<feature type="compositionally biased region" description="Low complexity" evidence="2">
    <location>
        <begin position="93"/>
        <end position="104"/>
    </location>
</feature>
<dbReference type="eggNOG" id="ENOG502TBJC">
    <property type="taxonomic scope" value="Eukaryota"/>
</dbReference>
<dbReference type="AlphaFoldDB" id="B3MX87"/>
<dbReference type="InParanoid" id="B3MX87"/>
<feature type="region of interest" description="Disordered" evidence="2">
    <location>
        <begin position="256"/>
        <end position="305"/>
    </location>
</feature>
<feature type="compositionally biased region" description="Low complexity" evidence="2">
    <location>
        <begin position="167"/>
        <end position="182"/>
    </location>
</feature>
<dbReference type="GeneID" id="6494620"/>
<feature type="compositionally biased region" description="Basic residues" evidence="2">
    <location>
        <begin position="284"/>
        <end position="293"/>
    </location>
</feature>
<feature type="region of interest" description="Disordered" evidence="2">
    <location>
        <begin position="153"/>
        <end position="223"/>
    </location>
</feature>
<feature type="compositionally biased region" description="Polar residues" evidence="2">
    <location>
        <begin position="294"/>
        <end position="305"/>
    </location>
</feature>
<proteinExistence type="predicted"/>
<accession>B3MX87</accession>
<sequence length="656" mass="72225">MKLNSKFDRSRPTIIVVPLKMHRRCIICGQEPSDHFVYPRNLTEARRWQSLVNMSSVNVEPESLCRHGCVCSSHLDVVESSSSDLDNSKKRSCGGMPPRGSRSRSSIDRRPNIKFSSPTEIFLLGEKSSENQQIENKINCTCDNGGPCNRAMTAKNTPPILLQPMDSSSSSKGSSKGNSKGKQVLPNSKKQPDNAEGGQRKNDDQKMATGEKSAPKGLPFNRPCGCPYPTNSRAIEEIQAQARSIICKCNGMQTVNLPKSQSQDSKPLSAKSSSKGNRADGKRSSPKRSRKANVKSNESYTQREPGQNTCTCACSCNETTPSENNQMPFRGPQPRMRIPQNVPHNVPQSLGQQMQTFHNSQRQNQMQFAPPNGQEPHRTKSCQVCIFLQPKDKNNNNKEIQVPWGMRNPEVPGQAECSCQTPTPTCMCGLCGQAPSTSLGFGSSFGQTRGFPGYAATRPQKTNAINVLLMPGSRNDFDSCCCPNTFLPSAPAPEILVQESDLTDCDERADFPPVDLPSYRVCRAATSDPKENANENNEKEDSANVLVLEDNELEACQPENTNLCGCPPEPESFSYQFGGGQKQPSMWCKDAQKGIPELGKNWNDADAASNYTKVLEQQRVRINELETLLQQHNALQQTIQAKVAELQCNDNAPFKG</sequence>
<protein>
    <submittedName>
        <fullName evidence="3">Uncharacterized protein</fullName>
    </submittedName>
</protein>
<dbReference type="HOGENOM" id="CLU_504602_0_0_1"/>
<evidence type="ECO:0000313" key="3">
    <source>
        <dbReference type="EMBL" id="EDV35310.2"/>
    </source>
</evidence>
<feature type="compositionally biased region" description="Basic and acidic residues" evidence="2">
    <location>
        <begin position="190"/>
        <end position="206"/>
    </location>
</feature>
<dbReference type="Proteomes" id="UP000007801">
    <property type="component" value="Unassembled WGS sequence"/>
</dbReference>
<feature type="coiled-coil region" evidence="1">
    <location>
        <begin position="608"/>
        <end position="645"/>
    </location>
</feature>
<gene>
    <name evidence="3" type="primary">Dana\GF11758</name>
    <name evidence="3" type="synonym">dana_GLEANR_1179</name>
    <name evidence="3" type="ORF">GF11758</name>
</gene>
<dbReference type="STRING" id="7217.B3MX87"/>
<dbReference type="OrthoDB" id="7865124at2759"/>
<dbReference type="FunCoup" id="B3MX87">
    <property type="interactions" value="1"/>
</dbReference>
<feature type="compositionally biased region" description="Polar residues" evidence="2">
    <location>
        <begin position="256"/>
        <end position="276"/>
    </location>
</feature>
<evidence type="ECO:0000313" key="4">
    <source>
        <dbReference type="Proteomes" id="UP000007801"/>
    </source>
</evidence>
<organism evidence="3 4">
    <name type="scientific">Drosophila ananassae</name>
    <name type="common">Fruit fly</name>
    <dbReference type="NCBI Taxonomy" id="7217"/>
    <lineage>
        <taxon>Eukaryota</taxon>
        <taxon>Metazoa</taxon>
        <taxon>Ecdysozoa</taxon>
        <taxon>Arthropoda</taxon>
        <taxon>Hexapoda</taxon>
        <taxon>Insecta</taxon>
        <taxon>Pterygota</taxon>
        <taxon>Neoptera</taxon>
        <taxon>Endopterygota</taxon>
        <taxon>Diptera</taxon>
        <taxon>Brachycera</taxon>
        <taxon>Muscomorpha</taxon>
        <taxon>Ephydroidea</taxon>
        <taxon>Drosophilidae</taxon>
        <taxon>Drosophila</taxon>
        <taxon>Sophophora</taxon>
    </lineage>
</organism>
<name>B3MX87_DROAN</name>
<keyword evidence="4" id="KW-1185">Reference proteome</keyword>
<evidence type="ECO:0000256" key="2">
    <source>
        <dbReference type="SAM" id="MobiDB-lite"/>
    </source>
</evidence>
<reference evidence="3 4" key="1">
    <citation type="journal article" date="2007" name="Nature">
        <title>Evolution of genes and genomes on the Drosophila phylogeny.</title>
        <authorList>
            <consortium name="Drosophila 12 Genomes Consortium"/>
            <person name="Clark A.G."/>
            <person name="Eisen M.B."/>
            <person name="Smith D.R."/>
            <person name="Bergman C.M."/>
            <person name="Oliver B."/>
            <person name="Markow T.A."/>
            <person name="Kaufman T.C."/>
            <person name="Kellis M."/>
            <person name="Gelbart W."/>
            <person name="Iyer V.N."/>
            <person name="Pollard D.A."/>
            <person name="Sackton T.B."/>
            <person name="Larracuente A.M."/>
            <person name="Singh N.D."/>
            <person name="Abad J.P."/>
            <person name="Abt D.N."/>
            <person name="Adryan B."/>
            <person name="Aguade M."/>
            <person name="Akashi H."/>
            <person name="Anderson W.W."/>
            <person name="Aquadro C.F."/>
            <person name="Ardell D.H."/>
            <person name="Arguello R."/>
            <person name="Artieri C.G."/>
            <person name="Barbash D.A."/>
            <person name="Barker D."/>
            <person name="Barsanti P."/>
            <person name="Batterham P."/>
            <person name="Batzoglou S."/>
            <person name="Begun D."/>
            <person name="Bhutkar A."/>
            <person name="Blanco E."/>
            <person name="Bosak S.A."/>
            <person name="Bradley R.K."/>
            <person name="Brand A.D."/>
            <person name="Brent M.R."/>
            <person name="Brooks A.N."/>
            <person name="Brown R.H."/>
            <person name="Butlin R.K."/>
            <person name="Caggese C."/>
            <person name="Calvi B.R."/>
            <person name="Bernardo de Carvalho A."/>
            <person name="Caspi A."/>
            <person name="Castrezana S."/>
            <person name="Celniker S.E."/>
            <person name="Chang J.L."/>
            <person name="Chapple C."/>
            <person name="Chatterji S."/>
            <person name="Chinwalla A."/>
            <person name="Civetta A."/>
            <person name="Clifton S.W."/>
            <person name="Comeron J.M."/>
            <person name="Costello J.C."/>
            <person name="Coyne J.A."/>
            <person name="Daub J."/>
            <person name="David R.G."/>
            <person name="Delcher A.L."/>
            <person name="Delehaunty K."/>
            <person name="Do C.B."/>
            <person name="Ebling H."/>
            <person name="Edwards K."/>
            <person name="Eickbush T."/>
            <person name="Evans J.D."/>
            <person name="Filipski A."/>
            <person name="Findeiss S."/>
            <person name="Freyhult E."/>
            <person name="Fulton L."/>
            <person name="Fulton R."/>
            <person name="Garcia A.C."/>
            <person name="Gardiner A."/>
            <person name="Garfield D.A."/>
            <person name="Garvin B.E."/>
            <person name="Gibson G."/>
            <person name="Gilbert D."/>
            <person name="Gnerre S."/>
            <person name="Godfrey J."/>
            <person name="Good R."/>
            <person name="Gotea V."/>
            <person name="Gravely B."/>
            <person name="Greenberg A.J."/>
            <person name="Griffiths-Jones S."/>
            <person name="Gross S."/>
            <person name="Guigo R."/>
            <person name="Gustafson E.A."/>
            <person name="Haerty W."/>
            <person name="Hahn M.W."/>
            <person name="Halligan D.L."/>
            <person name="Halpern A.L."/>
            <person name="Halter G.M."/>
            <person name="Han M.V."/>
            <person name="Heger A."/>
            <person name="Hillier L."/>
            <person name="Hinrichs A.S."/>
            <person name="Holmes I."/>
            <person name="Hoskins R.A."/>
            <person name="Hubisz M.J."/>
            <person name="Hultmark D."/>
            <person name="Huntley M.A."/>
            <person name="Jaffe D.B."/>
            <person name="Jagadeeshan S."/>
            <person name="Jeck W.R."/>
            <person name="Johnson J."/>
            <person name="Jones C.D."/>
            <person name="Jordan W.C."/>
            <person name="Karpen G.H."/>
            <person name="Kataoka E."/>
            <person name="Keightley P.D."/>
            <person name="Kheradpour P."/>
            <person name="Kirkness E.F."/>
            <person name="Koerich L.B."/>
            <person name="Kristiansen K."/>
            <person name="Kudrna D."/>
            <person name="Kulathinal R.J."/>
            <person name="Kumar S."/>
            <person name="Kwok R."/>
            <person name="Lander E."/>
            <person name="Langley C.H."/>
            <person name="Lapoint R."/>
            <person name="Lazzaro B.P."/>
            <person name="Lee S.J."/>
            <person name="Levesque L."/>
            <person name="Li R."/>
            <person name="Lin C.F."/>
            <person name="Lin M.F."/>
            <person name="Lindblad-Toh K."/>
            <person name="Llopart A."/>
            <person name="Long M."/>
            <person name="Low L."/>
            <person name="Lozovsky E."/>
            <person name="Lu J."/>
            <person name="Luo M."/>
            <person name="Machado C.A."/>
            <person name="Makalowski W."/>
            <person name="Marzo M."/>
            <person name="Matsuda M."/>
            <person name="Matzkin L."/>
            <person name="McAllister B."/>
            <person name="McBride C.S."/>
            <person name="McKernan B."/>
            <person name="McKernan K."/>
            <person name="Mendez-Lago M."/>
            <person name="Minx P."/>
            <person name="Mollenhauer M.U."/>
            <person name="Montooth K."/>
            <person name="Mount S.M."/>
            <person name="Mu X."/>
            <person name="Myers E."/>
            <person name="Negre B."/>
            <person name="Newfeld S."/>
            <person name="Nielsen R."/>
            <person name="Noor M.A."/>
            <person name="O'Grady P."/>
            <person name="Pachter L."/>
            <person name="Papaceit M."/>
            <person name="Parisi M.J."/>
            <person name="Parisi M."/>
            <person name="Parts L."/>
            <person name="Pedersen J.S."/>
            <person name="Pesole G."/>
            <person name="Phillippy A.M."/>
            <person name="Ponting C.P."/>
            <person name="Pop M."/>
            <person name="Porcelli D."/>
            <person name="Powell J.R."/>
            <person name="Prohaska S."/>
            <person name="Pruitt K."/>
            <person name="Puig M."/>
            <person name="Quesneville H."/>
            <person name="Ram K.R."/>
            <person name="Rand D."/>
            <person name="Rasmussen M.D."/>
            <person name="Reed L.K."/>
            <person name="Reenan R."/>
            <person name="Reily A."/>
            <person name="Remington K.A."/>
            <person name="Rieger T.T."/>
            <person name="Ritchie M.G."/>
            <person name="Robin C."/>
            <person name="Rogers Y.H."/>
            <person name="Rohde C."/>
            <person name="Rozas J."/>
            <person name="Rubenfield M.J."/>
            <person name="Ruiz A."/>
            <person name="Russo S."/>
            <person name="Salzberg S.L."/>
            <person name="Sanchez-Gracia A."/>
            <person name="Saranga D.J."/>
            <person name="Sato H."/>
            <person name="Schaeffer S.W."/>
            <person name="Schatz M.C."/>
            <person name="Schlenke T."/>
            <person name="Schwartz R."/>
            <person name="Segarra C."/>
            <person name="Singh R.S."/>
            <person name="Sirot L."/>
            <person name="Sirota M."/>
            <person name="Sisneros N.B."/>
            <person name="Smith C.D."/>
            <person name="Smith T.F."/>
            <person name="Spieth J."/>
            <person name="Stage D.E."/>
            <person name="Stark A."/>
            <person name="Stephan W."/>
            <person name="Strausberg R.L."/>
            <person name="Strempel S."/>
            <person name="Sturgill D."/>
            <person name="Sutton G."/>
            <person name="Sutton G.G."/>
            <person name="Tao W."/>
            <person name="Teichmann S."/>
            <person name="Tobari Y.N."/>
            <person name="Tomimura Y."/>
            <person name="Tsolas J.M."/>
            <person name="Valente V.L."/>
            <person name="Venter E."/>
            <person name="Venter J.C."/>
            <person name="Vicario S."/>
            <person name="Vieira F.G."/>
            <person name="Vilella A.J."/>
            <person name="Villasante A."/>
            <person name="Walenz B."/>
            <person name="Wang J."/>
            <person name="Wasserman M."/>
            <person name="Watts T."/>
            <person name="Wilson D."/>
            <person name="Wilson R.K."/>
            <person name="Wing R.A."/>
            <person name="Wolfner M.F."/>
            <person name="Wong A."/>
            <person name="Wong G.K."/>
            <person name="Wu C.I."/>
            <person name="Wu G."/>
            <person name="Yamamoto D."/>
            <person name="Yang H.P."/>
            <person name="Yang S.P."/>
            <person name="Yorke J.A."/>
            <person name="Yoshida K."/>
            <person name="Zdobnov E."/>
            <person name="Zhang P."/>
            <person name="Zhang Y."/>
            <person name="Zimin A.V."/>
            <person name="Baldwin J."/>
            <person name="Abdouelleil A."/>
            <person name="Abdulkadir J."/>
            <person name="Abebe A."/>
            <person name="Abera B."/>
            <person name="Abreu J."/>
            <person name="Acer S.C."/>
            <person name="Aftuck L."/>
            <person name="Alexander A."/>
            <person name="An P."/>
            <person name="Anderson E."/>
            <person name="Anderson S."/>
            <person name="Arachi H."/>
            <person name="Azer M."/>
            <person name="Bachantsang P."/>
            <person name="Barry A."/>
            <person name="Bayul T."/>
            <person name="Berlin A."/>
            <person name="Bessette D."/>
            <person name="Bloom T."/>
            <person name="Blye J."/>
            <person name="Boguslavskiy L."/>
            <person name="Bonnet C."/>
            <person name="Boukhgalter B."/>
            <person name="Bourzgui I."/>
            <person name="Brown A."/>
            <person name="Cahill P."/>
            <person name="Channer S."/>
            <person name="Cheshatsang Y."/>
            <person name="Chuda L."/>
            <person name="Citroen M."/>
            <person name="Collymore A."/>
            <person name="Cooke P."/>
            <person name="Costello M."/>
            <person name="D'Aco K."/>
            <person name="Daza R."/>
            <person name="De Haan G."/>
            <person name="DeGray S."/>
            <person name="DeMaso C."/>
            <person name="Dhargay N."/>
            <person name="Dooley K."/>
            <person name="Dooley E."/>
            <person name="Doricent M."/>
            <person name="Dorje P."/>
            <person name="Dorjee K."/>
            <person name="Dupes A."/>
            <person name="Elong R."/>
            <person name="Falk J."/>
            <person name="Farina A."/>
            <person name="Faro S."/>
            <person name="Ferguson D."/>
            <person name="Fisher S."/>
            <person name="Foley C.D."/>
            <person name="Franke A."/>
            <person name="Friedrich D."/>
            <person name="Gadbois L."/>
            <person name="Gearin G."/>
            <person name="Gearin C.R."/>
            <person name="Giannoukos G."/>
            <person name="Goode T."/>
            <person name="Graham J."/>
            <person name="Grandbois E."/>
            <person name="Grewal S."/>
            <person name="Gyaltsen K."/>
            <person name="Hafez N."/>
            <person name="Hagos B."/>
            <person name="Hall J."/>
            <person name="Henson C."/>
            <person name="Hollinger A."/>
            <person name="Honan T."/>
            <person name="Huard M.D."/>
            <person name="Hughes L."/>
            <person name="Hurhula B."/>
            <person name="Husby M.E."/>
            <person name="Kamat A."/>
            <person name="Kanga B."/>
            <person name="Kashin S."/>
            <person name="Khazanovich D."/>
            <person name="Kisner P."/>
            <person name="Lance K."/>
            <person name="Lara M."/>
            <person name="Lee W."/>
            <person name="Lennon N."/>
            <person name="Letendre F."/>
            <person name="LeVine R."/>
            <person name="Lipovsky A."/>
            <person name="Liu X."/>
            <person name="Liu J."/>
            <person name="Liu S."/>
            <person name="Lokyitsang T."/>
            <person name="Lokyitsang Y."/>
            <person name="Lubonja R."/>
            <person name="Lui A."/>
            <person name="MacDonald P."/>
            <person name="Magnisalis V."/>
            <person name="Maru K."/>
            <person name="Matthews C."/>
            <person name="McCusker W."/>
            <person name="McDonough S."/>
            <person name="Mehta T."/>
            <person name="Meldrim J."/>
            <person name="Meneus L."/>
            <person name="Mihai O."/>
            <person name="Mihalev A."/>
            <person name="Mihova T."/>
            <person name="Mittelman R."/>
            <person name="Mlenga V."/>
            <person name="Montmayeur A."/>
            <person name="Mulrain L."/>
            <person name="Navidi A."/>
            <person name="Naylor J."/>
            <person name="Negash T."/>
            <person name="Nguyen T."/>
            <person name="Nguyen N."/>
            <person name="Nicol R."/>
            <person name="Norbu C."/>
            <person name="Norbu N."/>
            <person name="Novod N."/>
            <person name="O'Neill B."/>
            <person name="Osman S."/>
            <person name="Markiewicz E."/>
            <person name="Oyono O.L."/>
            <person name="Patti C."/>
            <person name="Phunkhang P."/>
            <person name="Pierre F."/>
            <person name="Priest M."/>
            <person name="Raghuraman S."/>
            <person name="Rege F."/>
            <person name="Reyes R."/>
            <person name="Rise C."/>
            <person name="Rogov P."/>
            <person name="Ross K."/>
            <person name="Ryan E."/>
            <person name="Settipalli S."/>
            <person name="Shea T."/>
            <person name="Sherpa N."/>
            <person name="Shi L."/>
            <person name="Shih D."/>
            <person name="Sparrow T."/>
            <person name="Spaulding J."/>
            <person name="Stalker J."/>
            <person name="Stange-Thomann N."/>
            <person name="Stavropoulos S."/>
            <person name="Stone C."/>
            <person name="Strader C."/>
            <person name="Tesfaye S."/>
            <person name="Thomson T."/>
            <person name="Thoulutsang Y."/>
            <person name="Thoulutsang D."/>
            <person name="Topham K."/>
            <person name="Topping I."/>
            <person name="Tsamla T."/>
            <person name="Vassiliev H."/>
            <person name="Vo A."/>
            <person name="Wangchuk T."/>
            <person name="Wangdi T."/>
            <person name="Weiand M."/>
            <person name="Wilkinson J."/>
            <person name="Wilson A."/>
            <person name="Yadav S."/>
            <person name="Young G."/>
            <person name="Yu Q."/>
            <person name="Zembek L."/>
            <person name="Zhong D."/>
            <person name="Zimmer A."/>
            <person name="Zwirko Z."/>
            <person name="Jaffe D.B."/>
            <person name="Alvarez P."/>
            <person name="Brockman W."/>
            <person name="Butler J."/>
            <person name="Chin C."/>
            <person name="Gnerre S."/>
            <person name="Grabherr M."/>
            <person name="Kleber M."/>
            <person name="Mauceli E."/>
            <person name="MacCallum I."/>
        </authorList>
    </citation>
    <scope>NUCLEOTIDE SEQUENCE [LARGE SCALE GENOMIC DNA]</scope>
    <source>
        <strain evidence="4">Tucson 14024-0371.13</strain>
    </source>
</reference>